<comment type="caution">
    <text evidence="6">The sequence shown here is derived from an EMBL/GenBank/DDBJ whole genome shotgun (WGS) entry which is preliminary data.</text>
</comment>
<evidence type="ECO:0000313" key="7">
    <source>
        <dbReference type="Proteomes" id="UP000324800"/>
    </source>
</evidence>
<dbReference type="InterPro" id="IPR005828">
    <property type="entry name" value="MFS_sugar_transport-like"/>
</dbReference>
<dbReference type="Gene3D" id="1.20.1250.20">
    <property type="entry name" value="MFS general substrate transporter like domains"/>
    <property type="match status" value="1"/>
</dbReference>
<dbReference type="OrthoDB" id="4540492at2759"/>
<proteinExistence type="predicted"/>
<dbReference type="Pfam" id="PF00083">
    <property type="entry name" value="Sugar_tr"/>
    <property type="match status" value="1"/>
</dbReference>
<feature type="transmembrane region" description="Helical" evidence="5">
    <location>
        <begin position="31"/>
        <end position="51"/>
    </location>
</feature>
<dbReference type="GO" id="GO:0022857">
    <property type="term" value="F:transmembrane transporter activity"/>
    <property type="evidence" value="ECO:0007669"/>
    <property type="project" value="InterPro"/>
</dbReference>
<reference evidence="6 7" key="1">
    <citation type="submission" date="2019-03" db="EMBL/GenBank/DDBJ databases">
        <title>Single cell metagenomics reveals metabolic interactions within the superorganism composed of flagellate Streblomastix strix and complex community of Bacteroidetes bacteria on its surface.</title>
        <authorList>
            <person name="Treitli S.C."/>
            <person name="Kolisko M."/>
            <person name="Husnik F."/>
            <person name="Keeling P."/>
            <person name="Hampl V."/>
        </authorList>
    </citation>
    <scope>NUCLEOTIDE SEQUENCE [LARGE SCALE GENOMIC DNA]</scope>
    <source>
        <strain evidence="6">ST1C</strain>
    </source>
</reference>
<evidence type="ECO:0000313" key="6">
    <source>
        <dbReference type="EMBL" id="KAA6385737.1"/>
    </source>
</evidence>
<dbReference type="AlphaFoldDB" id="A0A5J4VT24"/>
<comment type="subcellular location">
    <subcellularLocation>
        <location evidence="1">Membrane</location>
    </subcellularLocation>
</comment>
<organism evidence="6 7">
    <name type="scientific">Streblomastix strix</name>
    <dbReference type="NCBI Taxonomy" id="222440"/>
    <lineage>
        <taxon>Eukaryota</taxon>
        <taxon>Metamonada</taxon>
        <taxon>Preaxostyla</taxon>
        <taxon>Oxymonadida</taxon>
        <taxon>Streblomastigidae</taxon>
        <taxon>Streblomastix</taxon>
    </lineage>
</organism>
<evidence type="ECO:0000256" key="5">
    <source>
        <dbReference type="SAM" id="Phobius"/>
    </source>
</evidence>
<sequence length="57" mass="6273">LVIYIAGFEFGLGGVFYVLIAEMFPSRVAGVVSCMNMLILWVFADIIVTVYEPLANV</sequence>
<keyword evidence="2 5" id="KW-0812">Transmembrane</keyword>
<evidence type="ECO:0000256" key="3">
    <source>
        <dbReference type="ARBA" id="ARBA00022989"/>
    </source>
</evidence>
<keyword evidence="3 5" id="KW-1133">Transmembrane helix</keyword>
<evidence type="ECO:0008006" key="8">
    <source>
        <dbReference type="Google" id="ProtNLM"/>
    </source>
</evidence>
<dbReference type="InterPro" id="IPR036259">
    <property type="entry name" value="MFS_trans_sf"/>
</dbReference>
<feature type="non-terminal residue" evidence="6">
    <location>
        <position position="1"/>
    </location>
</feature>
<protein>
    <recommendedName>
        <fullName evidence="8">Major facilitator superfamily (MFS) profile domain-containing protein</fullName>
    </recommendedName>
</protein>
<dbReference type="EMBL" id="SNRW01005131">
    <property type="protein sequence ID" value="KAA6385737.1"/>
    <property type="molecule type" value="Genomic_DNA"/>
</dbReference>
<name>A0A5J4VT24_9EUKA</name>
<evidence type="ECO:0000256" key="4">
    <source>
        <dbReference type="ARBA" id="ARBA00023136"/>
    </source>
</evidence>
<gene>
    <name evidence="6" type="ORF">EZS28_018735</name>
</gene>
<keyword evidence="4 5" id="KW-0472">Membrane</keyword>
<evidence type="ECO:0000256" key="2">
    <source>
        <dbReference type="ARBA" id="ARBA00022692"/>
    </source>
</evidence>
<accession>A0A5J4VT24</accession>
<dbReference type="Proteomes" id="UP000324800">
    <property type="component" value="Unassembled WGS sequence"/>
</dbReference>
<feature type="transmembrane region" description="Helical" evidence="5">
    <location>
        <begin position="6"/>
        <end position="24"/>
    </location>
</feature>
<dbReference type="GO" id="GO:0016020">
    <property type="term" value="C:membrane"/>
    <property type="evidence" value="ECO:0007669"/>
    <property type="project" value="UniProtKB-SubCell"/>
</dbReference>
<evidence type="ECO:0000256" key="1">
    <source>
        <dbReference type="ARBA" id="ARBA00004370"/>
    </source>
</evidence>